<dbReference type="InterPro" id="IPR029058">
    <property type="entry name" value="AB_hydrolase_fold"/>
</dbReference>
<dbReference type="PANTHER" id="PTHR43798:SF29">
    <property type="entry name" value="AB HYDROLASE-1 DOMAIN-CONTAINING PROTEIN"/>
    <property type="match status" value="1"/>
</dbReference>
<dbReference type="Proteomes" id="UP000319931">
    <property type="component" value="Unassembled WGS sequence"/>
</dbReference>
<gene>
    <name evidence="2" type="ORF">EAH76_20490</name>
</gene>
<evidence type="ECO:0000259" key="1">
    <source>
        <dbReference type="Pfam" id="PF12697"/>
    </source>
</evidence>
<reference evidence="2 3" key="1">
    <citation type="journal article" date="2019" name="Environ. Microbiol.">
        <title>Species interactions and distinct microbial communities in high Arctic permafrost affected cryosols are associated with the CH4 and CO2 gas fluxes.</title>
        <authorList>
            <person name="Altshuler I."/>
            <person name="Hamel J."/>
            <person name="Turney S."/>
            <person name="Magnuson E."/>
            <person name="Levesque R."/>
            <person name="Greer C."/>
            <person name="Whyte L.G."/>
        </authorList>
    </citation>
    <scope>NUCLEOTIDE SEQUENCE [LARGE SCALE GENOMIC DNA]</scope>
    <source>
        <strain evidence="2 3">E6.1</strain>
    </source>
</reference>
<proteinExistence type="predicted"/>
<keyword evidence="2" id="KW-0378">Hydrolase</keyword>
<comment type="caution">
    <text evidence="2">The sequence shown here is derived from an EMBL/GenBank/DDBJ whole genome shotgun (WGS) entry which is preliminary data.</text>
</comment>
<dbReference type="PANTHER" id="PTHR43798">
    <property type="entry name" value="MONOACYLGLYCEROL LIPASE"/>
    <property type="match status" value="1"/>
</dbReference>
<feature type="domain" description="AB hydrolase-1" evidence="1">
    <location>
        <begin position="11"/>
        <end position="230"/>
    </location>
</feature>
<dbReference type="OrthoDB" id="5491135at2"/>
<evidence type="ECO:0000313" key="2">
    <source>
        <dbReference type="EMBL" id="TPG48210.1"/>
    </source>
</evidence>
<dbReference type="InterPro" id="IPR050266">
    <property type="entry name" value="AB_hydrolase_sf"/>
</dbReference>
<dbReference type="InterPro" id="IPR000073">
    <property type="entry name" value="AB_hydrolase_1"/>
</dbReference>
<protein>
    <submittedName>
        <fullName evidence="2">Alpha/beta fold hydrolase</fullName>
    </submittedName>
</protein>
<dbReference type="AlphaFoldDB" id="A0A502FFJ2"/>
<dbReference type="GO" id="GO:0016787">
    <property type="term" value="F:hydrolase activity"/>
    <property type="evidence" value="ECO:0007669"/>
    <property type="project" value="UniProtKB-KW"/>
</dbReference>
<sequence length="244" mass="26079">MRGGLDVRENILFLPGLLCDEVVWRHQTAALGARYDVVVARLTDFASITAMAQAALALAPGSLSVVGHSMGARVALEMVRLAPDRIARLALLDTGVHPVGAAEPGRRQQMIDLAETKGMAALADRWLPPMVMAGALERDPALDATLRAMVERMSPEIHGRQIAALLGRRDAAPLLATIRCPVLVGVGRHDAWSPPEQHAAIVAAIPRARYVIFEESGHMAPMEAPEAVTAALSEWMLQSAGETV</sequence>
<dbReference type="PRINTS" id="PR00111">
    <property type="entry name" value="ABHYDROLASE"/>
</dbReference>
<dbReference type="SUPFAM" id="SSF53474">
    <property type="entry name" value="alpha/beta-Hydrolases"/>
    <property type="match status" value="1"/>
</dbReference>
<keyword evidence="3" id="KW-1185">Reference proteome</keyword>
<dbReference type="Pfam" id="PF12697">
    <property type="entry name" value="Abhydrolase_6"/>
    <property type="match status" value="1"/>
</dbReference>
<name>A0A502FFJ2_9SPHN</name>
<dbReference type="EMBL" id="RCZC01000009">
    <property type="protein sequence ID" value="TPG48210.1"/>
    <property type="molecule type" value="Genomic_DNA"/>
</dbReference>
<dbReference type="Gene3D" id="3.40.50.1820">
    <property type="entry name" value="alpha/beta hydrolase"/>
    <property type="match status" value="1"/>
</dbReference>
<organism evidence="2 3">
    <name type="scientific">Sphingomonas glacialis</name>
    <dbReference type="NCBI Taxonomy" id="658225"/>
    <lineage>
        <taxon>Bacteria</taxon>
        <taxon>Pseudomonadati</taxon>
        <taxon>Pseudomonadota</taxon>
        <taxon>Alphaproteobacteria</taxon>
        <taxon>Sphingomonadales</taxon>
        <taxon>Sphingomonadaceae</taxon>
        <taxon>Sphingomonas</taxon>
    </lineage>
</organism>
<evidence type="ECO:0000313" key="3">
    <source>
        <dbReference type="Proteomes" id="UP000319931"/>
    </source>
</evidence>
<accession>A0A502FFJ2</accession>